<dbReference type="RefSeq" id="WP_227616355.1">
    <property type="nucleotide sequence ID" value="NZ_JAJEPR010000065.1"/>
</dbReference>
<feature type="non-terminal residue" evidence="2">
    <location>
        <position position="1"/>
    </location>
</feature>
<sequence>HVWRVPSSKALSCKHERLFDLLTLALINYIIIFFAQRYKQQGAKLGSQANEIIPRSNNGT</sequence>
<dbReference type="EMBL" id="JAJEPR010000065">
    <property type="protein sequence ID" value="MCC2191529.1"/>
    <property type="molecule type" value="Genomic_DNA"/>
</dbReference>
<keyword evidence="1" id="KW-1133">Transmembrane helix</keyword>
<dbReference type="Proteomes" id="UP001197875">
    <property type="component" value="Unassembled WGS sequence"/>
</dbReference>
<accession>A0AAE3DW03</accession>
<gene>
    <name evidence="2" type="ORF">LKD71_17350</name>
</gene>
<evidence type="ECO:0000256" key="1">
    <source>
        <dbReference type="SAM" id="Phobius"/>
    </source>
</evidence>
<protein>
    <submittedName>
        <fullName evidence="2">Uncharacterized protein</fullName>
    </submittedName>
</protein>
<keyword evidence="1" id="KW-0472">Membrane</keyword>
<organism evidence="2 3">
    <name type="scientific">Fusicatenibacter faecihominis</name>
    <dbReference type="NCBI Taxonomy" id="2881276"/>
    <lineage>
        <taxon>Bacteria</taxon>
        <taxon>Bacillati</taxon>
        <taxon>Bacillota</taxon>
        <taxon>Clostridia</taxon>
        <taxon>Lachnospirales</taxon>
        <taxon>Lachnospiraceae</taxon>
        <taxon>Fusicatenibacter</taxon>
    </lineage>
</organism>
<dbReference type="AlphaFoldDB" id="A0AAE3DW03"/>
<evidence type="ECO:0000313" key="2">
    <source>
        <dbReference type="EMBL" id="MCC2191529.1"/>
    </source>
</evidence>
<feature type="transmembrane region" description="Helical" evidence="1">
    <location>
        <begin position="18"/>
        <end position="35"/>
    </location>
</feature>
<keyword evidence="1" id="KW-0812">Transmembrane</keyword>
<evidence type="ECO:0000313" key="3">
    <source>
        <dbReference type="Proteomes" id="UP001197875"/>
    </source>
</evidence>
<name>A0AAE3DW03_9FIRM</name>
<reference evidence="2 3" key="1">
    <citation type="submission" date="2021-10" db="EMBL/GenBank/DDBJ databases">
        <title>Anaerobic single-cell dispensing facilitates the cultivation of human gut bacteria.</title>
        <authorList>
            <person name="Afrizal A."/>
        </authorList>
    </citation>
    <scope>NUCLEOTIDE SEQUENCE [LARGE SCALE GENOMIC DNA]</scope>
    <source>
        <strain evidence="2 3">CLA-AA-H277</strain>
    </source>
</reference>
<proteinExistence type="predicted"/>
<comment type="caution">
    <text evidence="2">The sequence shown here is derived from an EMBL/GenBank/DDBJ whole genome shotgun (WGS) entry which is preliminary data.</text>
</comment>
<keyword evidence="3" id="KW-1185">Reference proteome</keyword>